<proteinExistence type="predicted"/>
<dbReference type="Gene3D" id="3.40.50.1820">
    <property type="entry name" value="alpha/beta hydrolase"/>
    <property type="match status" value="1"/>
</dbReference>
<dbReference type="Proteomes" id="UP000564677">
    <property type="component" value="Unassembled WGS sequence"/>
</dbReference>
<dbReference type="AlphaFoldDB" id="A0A7X5ZXM6"/>
<dbReference type="EMBL" id="JAASQV010000007">
    <property type="protein sequence ID" value="NIJ67425.1"/>
    <property type="molecule type" value="Genomic_DNA"/>
</dbReference>
<protein>
    <submittedName>
        <fullName evidence="1">Pimeloyl-ACP methyl ester carboxylesterase</fullName>
    </submittedName>
</protein>
<sequence>MMILALALAMAAGSDTPDYRNSANWLCRPGRQDACAADLSTTVVAADGARRVEPFKAARAPQFDCFYVYPTISLDPTPNSDMIPGPEEKRVAQFQVARFGANCRVFAPVYRQVTLTALRSLMGGGAPAIDRDMAYRDVKAAWDDYMAHDNKGRGVVLIGHSQGSLILTQLVAREIDGKPAQKQLVSAMLIGSSVPVPIGKDVGGIFPTIPLCRSADQAGCVITYASFRADSPPPAGSRFARGDRPGVEAGCTNPAALGGGRAVAHAYLNAGGNMLIPGPAEAWSKDGAPVATPFVSVPGLISTECVDRDGFNYLAVTVNADPADARTDTIPGDVKVGNAILKDWGLHLIDMNLAQGDLVDLTARQYRAWAKKR</sequence>
<dbReference type="SUPFAM" id="SSF53474">
    <property type="entry name" value="alpha/beta-Hydrolases"/>
    <property type="match status" value="1"/>
</dbReference>
<dbReference type="RefSeq" id="WP_167301529.1">
    <property type="nucleotide sequence ID" value="NZ_JAASQV010000007.1"/>
</dbReference>
<comment type="caution">
    <text evidence="1">The sequence shown here is derived from an EMBL/GenBank/DDBJ whole genome shotgun (WGS) entry which is preliminary data.</text>
</comment>
<dbReference type="InterPro" id="IPR029058">
    <property type="entry name" value="AB_hydrolase_fold"/>
</dbReference>
<dbReference type="InterPro" id="IPR021440">
    <property type="entry name" value="DUF3089"/>
</dbReference>
<keyword evidence="2" id="KW-1185">Reference proteome</keyword>
<organism evidence="1 2">
    <name type="scientific">Sphingomonas leidyi</name>
    <dbReference type="NCBI Taxonomy" id="68569"/>
    <lineage>
        <taxon>Bacteria</taxon>
        <taxon>Pseudomonadati</taxon>
        <taxon>Pseudomonadota</taxon>
        <taxon>Alphaproteobacteria</taxon>
        <taxon>Sphingomonadales</taxon>
        <taxon>Sphingomonadaceae</taxon>
        <taxon>Sphingomonas</taxon>
    </lineage>
</organism>
<gene>
    <name evidence="1" type="ORF">FHR20_004409</name>
</gene>
<name>A0A7X5ZXM6_9SPHN</name>
<reference evidence="1 2" key="1">
    <citation type="submission" date="2020-03" db="EMBL/GenBank/DDBJ databases">
        <title>Genomic Encyclopedia of Type Strains, Phase IV (KMG-IV): sequencing the most valuable type-strain genomes for metagenomic binning, comparative biology and taxonomic classification.</title>
        <authorList>
            <person name="Goeker M."/>
        </authorList>
    </citation>
    <scope>NUCLEOTIDE SEQUENCE [LARGE SCALE GENOMIC DNA]</scope>
    <source>
        <strain evidence="1 2">DSM 4733</strain>
    </source>
</reference>
<evidence type="ECO:0000313" key="2">
    <source>
        <dbReference type="Proteomes" id="UP000564677"/>
    </source>
</evidence>
<dbReference type="Pfam" id="PF11288">
    <property type="entry name" value="DUF3089"/>
    <property type="match status" value="1"/>
</dbReference>
<evidence type="ECO:0000313" key="1">
    <source>
        <dbReference type="EMBL" id="NIJ67425.1"/>
    </source>
</evidence>
<accession>A0A7X5ZXM6</accession>